<keyword evidence="3" id="KW-1185">Reference proteome</keyword>
<feature type="region of interest" description="Disordered" evidence="1">
    <location>
        <begin position="1"/>
        <end position="26"/>
    </location>
</feature>
<reference evidence="2" key="1">
    <citation type="submission" date="2021-01" db="EMBL/GenBank/DDBJ databases">
        <title>Whole genome shotgun sequence of Rugosimonospora africana NBRC 104875.</title>
        <authorList>
            <person name="Komaki H."/>
            <person name="Tamura T."/>
        </authorList>
    </citation>
    <scope>NUCLEOTIDE SEQUENCE</scope>
    <source>
        <strain evidence="2">NBRC 104875</strain>
    </source>
</reference>
<sequence length="181" mass="19533">MTTTSRPENHGRPGSADIPDGIPTTRPASLDRLDALTGTWEMEATFAAGYFGPGSPSVTGRDGRTTFEWLDGGFFLTQRFVNEHPAAPSGIAVIGPATDRAGLAVPGAFTQHYYDSRGVARVYQMTLDGGVWKVWREAPGFWQRYTGVISGDGDTITGAWEASADGQEWKHDFGLTYARAS</sequence>
<accession>A0A8J3QP46</accession>
<dbReference type="RefSeq" id="WP_203918099.1">
    <property type="nucleotide sequence ID" value="NZ_BONZ01000025.1"/>
</dbReference>
<proteinExistence type="predicted"/>
<organism evidence="2 3">
    <name type="scientific">Rugosimonospora africana</name>
    <dbReference type="NCBI Taxonomy" id="556532"/>
    <lineage>
        <taxon>Bacteria</taxon>
        <taxon>Bacillati</taxon>
        <taxon>Actinomycetota</taxon>
        <taxon>Actinomycetes</taxon>
        <taxon>Micromonosporales</taxon>
        <taxon>Micromonosporaceae</taxon>
        <taxon>Rugosimonospora</taxon>
    </lineage>
</organism>
<gene>
    <name evidence="2" type="ORF">Raf01_26010</name>
</gene>
<evidence type="ECO:0000256" key="1">
    <source>
        <dbReference type="SAM" id="MobiDB-lite"/>
    </source>
</evidence>
<dbReference type="EMBL" id="BONZ01000025">
    <property type="protein sequence ID" value="GIH14429.1"/>
    <property type="molecule type" value="Genomic_DNA"/>
</dbReference>
<evidence type="ECO:0000313" key="2">
    <source>
        <dbReference type="EMBL" id="GIH14429.1"/>
    </source>
</evidence>
<evidence type="ECO:0000313" key="3">
    <source>
        <dbReference type="Proteomes" id="UP000642748"/>
    </source>
</evidence>
<comment type="caution">
    <text evidence="2">The sequence shown here is derived from an EMBL/GenBank/DDBJ whole genome shotgun (WGS) entry which is preliminary data.</text>
</comment>
<evidence type="ECO:0008006" key="4">
    <source>
        <dbReference type="Google" id="ProtNLM"/>
    </source>
</evidence>
<name>A0A8J3QP46_9ACTN</name>
<dbReference type="Proteomes" id="UP000642748">
    <property type="component" value="Unassembled WGS sequence"/>
</dbReference>
<protein>
    <recommendedName>
        <fullName evidence="4">DUF1579 domain-containing protein</fullName>
    </recommendedName>
</protein>
<dbReference type="AlphaFoldDB" id="A0A8J3QP46"/>